<sequence length="163" mass="18631">MAATPAESRIQSLKLRYCRYVDTQQFPRLTSLILPSCTFNFIDYFSSSPIVEPSASGPVTLGFDSLASWTSYFSEKFKGLRTMHLISGAGEFTKISEDEYEVIFPAIYHAAPKEGETGWQGAGGGHYYERWVRKGKEGGEGEQGEDWYMKSLRFERLYWKYVE</sequence>
<protein>
    <recommendedName>
        <fullName evidence="1">SnoaL-like domain-containing protein</fullName>
    </recommendedName>
</protein>
<dbReference type="InterPro" id="IPR037401">
    <property type="entry name" value="SnoaL-like"/>
</dbReference>
<dbReference type="GeneID" id="87861352"/>
<feature type="domain" description="SnoaL-like" evidence="1">
    <location>
        <begin position="6"/>
        <end position="151"/>
    </location>
</feature>
<dbReference type="AlphaFoldDB" id="A0AAE0JKJ0"/>
<dbReference type="InterPro" id="IPR032710">
    <property type="entry name" value="NTF2-like_dom_sf"/>
</dbReference>
<dbReference type="EMBL" id="JAUEPP010000002">
    <property type="protein sequence ID" value="KAK3351329.1"/>
    <property type="molecule type" value="Genomic_DNA"/>
</dbReference>
<evidence type="ECO:0000313" key="3">
    <source>
        <dbReference type="Proteomes" id="UP001278500"/>
    </source>
</evidence>
<dbReference type="Proteomes" id="UP001278500">
    <property type="component" value="Unassembled WGS sequence"/>
</dbReference>
<dbReference type="Gene3D" id="3.10.450.50">
    <property type="match status" value="1"/>
</dbReference>
<keyword evidence="3" id="KW-1185">Reference proteome</keyword>
<reference evidence="2" key="1">
    <citation type="journal article" date="2023" name="Mol. Phylogenet. Evol.">
        <title>Genome-scale phylogeny and comparative genomics of the fungal order Sordariales.</title>
        <authorList>
            <person name="Hensen N."/>
            <person name="Bonometti L."/>
            <person name="Westerberg I."/>
            <person name="Brannstrom I.O."/>
            <person name="Guillou S."/>
            <person name="Cros-Aarteil S."/>
            <person name="Calhoun S."/>
            <person name="Haridas S."/>
            <person name="Kuo A."/>
            <person name="Mondo S."/>
            <person name="Pangilinan J."/>
            <person name="Riley R."/>
            <person name="LaButti K."/>
            <person name="Andreopoulos B."/>
            <person name="Lipzen A."/>
            <person name="Chen C."/>
            <person name="Yan M."/>
            <person name="Daum C."/>
            <person name="Ng V."/>
            <person name="Clum A."/>
            <person name="Steindorff A."/>
            <person name="Ohm R.A."/>
            <person name="Martin F."/>
            <person name="Silar P."/>
            <person name="Natvig D.O."/>
            <person name="Lalanne C."/>
            <person name="Gautier V."/>
            <person name="Ament-Velasquez S.L."/>
            <person name="Kruys A."/>
            <person name="Hutchinson M.I."/>
            <person name="Powell A.J."/>
            <person name="Barry K."/>
            <person name="Miller A.N."/>
            <person name="Grigoriev I.V."/>
            <person name="Debuchy R."/>
            <person name="Gladieux P."/>
            <person name="Hiltunen Thoren M."/>
            <person name="Johannesson H."/>
        </authorList>
    </citation>
    <scope>NUCLEOTIDE SEQUENCE</scope>
    <source>
        <strain evidence="2">CBS 560.94</strain>
    </source>
</reference>
<name>A0AAE0JKJ0_9PEZI</name>
<gene>
    <name evidence="2" type="ORF">B0H65DRAFT_419247</name>
</gene>
<dbReference type="RefSeq" id="XP_062684624.1">
    <property type="nucleotide sequence ID" value="XM_062824198.1"/>
</dbReference>
<evidence type="ECO:0000313" key="2">
    <source>
        <dbReference type="EMBL" id="KAK3351329.1"/>
    </source>
</evidence>
<reference evidence="2" key="2">
    <citation type="submission" date="2023-06" db="EMBL/GenBank/DDBJ databases">
        <authorList>
            <consortium name="Lawrence Berkeley National Laboratory"/>
            <person name="Haridas S."/>
            <person name="Hensen N."/>
            <person name="Bonometti L."/>
            <person name="Westerberg I."/>
            <person name="Brannstrom I.O."/>
            <person name="Guillou S."/>
            <person name="Cros-Aarteil S."/>
            <person name="Calhoun S."/>
            <person name="Kuo A."/>
            <person name="Mondo S."/>
            <person name="Pangilinan J."/>
            <person name="Riley R."/>
            <person name="Labutti K."/>
            <person name="Andreopoulos B."/>
            <person name="Lipzen A."/>
            <person name="Chen C."/>
            <person name="Yanf M."/>
            <person name="Daum C."/>
            <person name="Ng V."/>
            <person name="Clum A."/>
            <person name="Steindorff A."/>
            <person name="Ohm R."/>
            <person name="Martin F."/>
            <person name="Silar P."/>
            <person name="Natvig D."/>
            <person name="Lalanne C."/>
            <person name="Gautier V."/>
            <person name="Ament-Velasquez S.L."/>
            <person name="Kruys A."/>
            <person name="Hutchinson M.I."/>
            <person name="Powell A.J."/>
            <person name="Barry K."/>
            <person name="Miller A.N."/>
            <person name="Grigoriev I.V."/>
            <person name="Debuchy R."/>
            <person name="Gladieux P."/>
            <person name="Thoren M.H."/>
            <person name="Johannesson H."/>
        </authorList>
    </citation>
    <scope>NUCLEOTIDE SEQUENCE</scope>
    <source>
        <strain evidence="2">CBS 560.94</strain>
    </source>
</reference>
<comment type="caution">
    <text evidence="2">The sequence shown here is derived from an EMBL/GenBank/DDBJ whole genome shotgun (WGS) entry which is preliminary data.</text>
</comment>
<proteinExistence type="predicted"/>
<dbReference type="SUPFAM" id="SSF54427">
    <property type="entry name" value="NTF2-like"/>
    <property type="match status" value="1"/>
</dbReference>
<evidence type="ECO:0000259" key="1">
    <source>
        <dbReference type="Pfam" id="PF13577"/>
    </source>
</evidence>
<organism evidence="2 3">
    <name type="scientific">Neurospora tetraspora</name>
    <dbReference type="NCBI Taxonomy" id="94610"/>
    <lineage>
        <taxon>Eukaryota</taxon>
        <taxon>Fungi</taxon>
        <taxon>Dikarya</taxon>
        <taxon>Ascomycota</taxon>
        <taxon>Pezizomycotina</taxon>
        <taxon>Sordariomycetes</taxon>
        <taxon>Sordariomycetidae</taxon>
        <taxon>Sordariales</taxon>
        <taxon>Sordariaceae</taxon>
        <taxon>Neurospora</taxon>
    </lineage>
</organism>
<accession>A0AAE0JKJ0</accession>
<dbReference type="Pfam" id="PF13577">
    <property type="entry name" value="SnoaL_4"/>
    <property type="match status" value="1"/>
</dbReference>